<keyword evidence="4 7" id="KW-1133">Transmembrane helix</keyword>
<protein>
    <recommendedName>
        <fullName evidence="10">Sulfotransferase</fullName>
    </recommendedName>
</protein>
<evidence type="ECO:0000256" key="3">
    <source>
        <dbReference type="ARBA" id="ARBA00022692"/>
    </source>
</evidence>
<evidence type="ECO:0000256" key="4">
    <source>
        <dbReference type="ARBA" id="ARBA00022989"/>
    </source>
</evidence>
<comment type="caution">
    <text evidence="8">The sequence shown here is derived from an EMBL/GenBank/DDBJ whole genome shotgun (WGS) entry which is preliminary data.</text>
</comment>
<keyword evidence="3 7" id="KW-0812">Transmembrane</keyword>
<keyword evidence="6" id="KW-0325">Glycoprotein</keyword>
<gene>
    <name evidence="8" type="ORF">C2E20_7514</name>
</gene>
<feature type="transmembrane region" description="Helical" evidence="7">
    <location>
        <begin position="12"/>
        <end position="33"/>
    </location>
</feature>
<dbReference type="AlphaFoldDB" id="A0A2P6V4F1"/>
<organism evidence="8 9">
    <name type="scientific">Micractinium conductrix</name>
    <dbReference type="NCBI Taxonomy" id="554055"/>
    <lineage>
        <taxon>Eukaryota</taxon>
        <taxon>Viridiplantae</taxon>
        <taxon>Chlorophyta</taxon>
        <taxon>core chlorophytes</taxon>
        <taxon>Trebouxiophyceae</taxon>
        <taxon>Chlorellales</taxon>
        <taxon>Chlorellaceae</taxon>
        <taxon>Chlorella clade</taxon>
        <taxon>Micractinium</taxon>
    </lineage>
</organism>
<dbReference type="GO" id="GO:0017095">
    <property type="term" value="F:heparan sulfate 6-sulfotransferase activity"/>
    <property type="evidence" value="ECO:0007669"/>
    <property type="project" value="TreeGrafter"/>
</dbReference>
<dbReference type="Proteomes" id="UP000239649">
    <property type="component" value="Unassembled WGS sequence"/>
</dbReference>
<comment type="subcellular location">
    <subcellularLocation>
        <location evidence="1">Membrane</location>
        <topology evidence="1">Single-pass membrane protein</topology>
    </subcellularLocation>
</comment>
<dbReference type="PANTHER" id="PTHR12812:SF0">
    <property type="entry name" value="HEPARAN-SULFATE 6-O-SULFOTRANSFERASE"/>
    <property type="match status" value="1"/>
</dbReference>
<evidence type="ECO:0000256" key="7">
    <source>
        <dbReference type="SAM" id="Phobius"/>
    </source>
</evidence>
<evidence type="ECO:0000256" key="2">
    <source>
        <dbReference type="ARBA" id="ARBA00022679"/>
    </source>
</evidence>
<reference evidence="8 9" key="1">
    <citation type="journal article" date="2018" name="Plant J.">
        <title>Genome sequences of Chlorella sorokiniana UTEX 1602 and Micractinium conductrix SAG 241.80: implications to maltose excretion by a green alga.</title>
        <authorList>
            <person name="Arriola M.B."/>
            <person name="Velmurugan N."/>
            <person name="Zhang Y."/>
            <person name="Plunkett M.H."/>
            <person name="Hondzo H."/>
            <person name="Barney B.M."/>
        </authorList>
    </citation>
    <scope>NUCLEOTIDE SEQUENCE [LARGE SCALE GENOMIC DNA]</scope>
    <source>
        <strain evidence="8 9">SAG 241.80</strain>
    </source>
</reference>
<dbReference type="InterPro" id="IPR027417">
    <property type="entry name" value="P-loop_NTPase"/>
</dbReference>
<evidence type="ECO:0000256" key="6">
    <source>
        <dbReference type="ARBA" id="ARBA00023180"/>
    </source>
</evidence>
<dbReference type="PANTHER" id="PTHR12812">
    <property type="entry name" value="HEPARAN SULFATE 6-O-SULFOTRANSFERASE 3"/>
    <property type="match status" value="1"/>
</dbReference>
<keyword evidence="9" id="KW-1185">Reference proteome</keyword>
<sequence length="390" mass="41781">MGAAPGGHAAQALNLTLVVVAVVTVLALGGAALSGTAYELAAVLHQQPTAAAAPAQRPSHEPPAGLSFDDIAASAECPVTNWSAIAFLHVPKAAGGSYITILANMSASRSQEWCPYHWAHPSGYRYRTFQGQEAWDCAATWPELTAKNDSTAKLFPRECQGFRTHLSFNLFETVGVDFGRHLTVVNLRRPVDRLVSHFFFLLHEYGRCELGATFKEAPRCDVVSAPPFFRLYHKHIVEGGVAHALRRFAASEDQGNRIVAQLAGNLGCVWRGRRPAPREDGSTLLARAKARLARFCVLLIKERSAESLQLLAAAANAGAMTPPPGGQPAAALPTENVNPHPAVPPPLLAELEEMLHLDTNSTSSGCACLRRGCDACAPTAPERWSDPPPL</sequence>
<evidence type="ECO:0000313" key="9">
    <source>
        <dbReference type="Proteomes" id="UP000239649"/>
    </source>
</evidence>
<accession>A0A2P6V4F1</accession>
<evidence type="ECO:0008006" key="10">
    <source>
        <dbReference type="Google" id="ProtNLM"/>
    </source>
</evidence>
<keyword evidence="2" id="KW-0808">Transferase</keyword>
<evidence type="ECO:0000256" key="5">
    <source>
        <dbReference type="ARBA" id="ARBA00023136"/>
    </source>
</evidence>
<keyword evidence="5 7" id="KW-0472">Membrane</keyword>
<dbReference type="EMBL" id="LHPF02000031">
    <property type="protein sequence ID" value="PSC68972.1"/>
    <property type="molecule type" value="Genomic_DNA"/>
</dbReference>
<name>A0A2P6V4F1_9CHLO</name>
<dbReference type="GO" id="GO:0016020">
    <property type="term" value="C:membrane"/>
    <property type="evidence" value="ECO:0007669"/>
    <property type="project" value="UniProtKB-SubCell"/>
</dbReference>
<proteinExistence type="predicted"/>
<evidence type="ECO:0000256" key="1">
    <source>
        <dbReference type="ARBA" id="ARBA00004167"/>
    </source>
</evidence>
<dbReference type="InterPro" id="IPR010635">
    <property type="entry name" value="Heparan_SO4-6-sulfoTrfase"/>
</dbReference>
<evidence type="ECO:0000313" key="8">
    <source>
        <dbReference type="EMBL" id="PSC68972.1"/>
    </source>
</evidence>
<dbReference type="Gene3D" id="3.40.50.300">
    <property type="entry name" value="P-loop containing nucleotide triphosphate hydrolases"/>
    <property type="match status" value="1"/>
</dbReference>